<dbReference type="PANTHER" id="PTHR13621:SF2">
    <property type="entry name" value="PROLINE-RICH PROTEIN PRCC"/>
    <property type="match status" value="1"/>
</dbReference>
<reference evidence="2" key="1">
    <citation type="submission" date="2021-08" db="EMBL/GenBank/DDBJ databases">
        <authorList>
            <person name="Misof B."/>
            <person name="Oliver O."/>
            <person name="Podsiadlowski L."/>
            <person name="Donath A."/>
            <person name="Peters R."/>
            <person name="Mayer C."/>
            <person name="Rust J."/>
            <person name="Gunkel S."/>
            <person name="Lesny P."/>
            <person name="Martin S."/>
            <person name="Oeyen J.P."/>
            <person name="Petersen M."/>
            <person name="Panagiotis P."/>
            <person name="Wilbrandt J."/>
            <person name="Tanja T."/>
        </authorList>
    </citation>
    <scope>NUCLEOTIDE SEQUENCE</scope>
    <source>
        <strain evidence="2">GBR_01_08_01A</strain>
        <tissue evidence="2">Thorax + abdomen</tissue>
    </source>
</reference>
<gene>
    <name evidence="2" type="ORF">KPH14_007769</name>
</gene>
<protein>
    <recommendedName>
        <fullName evidence="4">Proline-rich protein PRCC</fullName>
    </recommendedName>
</protein>
<dbReference type="Pfam" id="PF10253">
    <property type="entry name" value="PRCC"/>
    <property type="match status" value="1"/>
</dbReference>
<evidence type="ECO:0008006" key="4">
    <source>
        <dbReference type="Google" id="ProtNLM"/>
    </source>
</evidence>
<feature type="region of interest" description="Disordered" evidence="1">
    <location>
        <begin position="47"/>
        <end position="89"/>
    </location>
</feature>
<accession>A0AAD9VMX0</accession>
<feature type="compositionally biased region" description="Acidic residues" evidence="1">
    <location>
        <begin position="8"/>
        <end position="18"/>
    </location>
</feature>
<comment type="caution">
    <text evidence="2">The sequence shown here is derived from an EMBL/GenBank/DDBJ whole genome shotgun (WGS) entry which is preliminary data.</text>
</comment>
<dbReference type="AlphaFoldDB" id="A0AAD9VMX0"/>
<feature type="region of interest" description="Disordered" evidence="1">
    <location>
        <begin position="180"/>
        <end position="200"/>
    </location>
</feature>
<organism evidence="2 3">
    <name type="scientific">Odynerus spinipes</name>
    <dbReference type="NCBI Taxonomy" id="1348599"/>
    <lineage>
        <taxon>Eukaryota</taxon>
        <taxon>Metazoa</taxon>
        <taxon>Ecdysozoa</taxon>
        <taxon>Arthropoda</taxon>
        <taxon>Hexapoda</taxon>
        <taxon>Insecta</taxon>
        <taxon>Pterygota</taxon>
        <taxon>Neoptera</taxon>
        <taxon>Endopterygota</taxon>
        <taxon>Hymenoptera</taxon>
        <taxon>Apocrita</taxon>
        <taxon>Aculeata</taxon>
        <taxon>Vespoidea</taxon>
        <taxon>Vespidae</taxon>
        <taxon>Eumeninae</taxon>
        <taxon>Odynerus</taxon>
    </lineage>
</organism>
<dbReference type="GO" id="GO:0005634">
    <property type="term" value="C:nucleus"/>
    <property type="evidence" value="ECO:0007669"/>
    <property type="project" value="TreeGrafter"/>
</dbReference>
<dbReference type="Proteomes" id="UP001258017">
    <property type="component" value="Unassembled WGS sequence"/>
</dbReference>
<evidence type="ECO:0000256" key="1">
    <source>
        <dbReference type="SAM" id="MobiDB-lite"/>
    </source>
</evidence>
<proteinExistence type="predicted"/>
<keyword evidence="3" id="KW-1185">Reference proteome</keyword>
<reference evidence="2" key="2">
    <citation type="journal article" date="2023" name="Commun. Biol.">
        <title>Intrasexual cuticular hydrocarbon dimorphism in a wasp sheds light on hydrocarbon biosynthesis genes in Hymenoptera.</title>
        <authorList>
            <person name="Moris V.C."/>
            <person name="Podsiadlowski L."/>
            <person name="Martin S."/>
            <person name="Oeyen J.P."/>
            <person name="Donath A."/>
            <person name="Petersen M."/>
            <person name="Wilbrandt J."/>
            <person name="Misof B."/>
            <person name="Liedtke D."/>
            <person name="Thamm M."/>
            <person name="Scheiner R."/>
            <person name="Schmitt T."/>
            <person name="Niehuis O."/>
        </authorList>
    </citation>
    <scope>NUCLEOTIDE SEQUENCE</scope>
    <source>
        <strain evidence="2">GBR_01_08_01A</strain>
    </source>
</reference>
<feature type="region of interest" description="Disordered" evidence="1">
    <location>
        <begin position="1"/>
        <end position="25"/>
    </location>
</feature>
<name>A0AAD9VMX0_9HYME</name>
<dbReference type="PANTHER" id="PTHR13621">
    <property type="entry name" value="PROLINE-RICH PROTEIN PRCC"/>
    <property type="match status" value="1"/>
</dbReference>
<evidence type="ECO:0000313" key="3">
    <source>
        <dbReference type="Proteomes" id="UP001258017"/>
    </source>
</evidence>
<dbReference type="EMBL" id="JAIFRP010000050">
    <property type="protein sequence ID" value="KAK2580666.1"/>
    <property type="molecule type" value="Genomic_DNA"/>
</dbReference>
<sequence length="420" mass="46919">MSLVAYESSDDNSEDEENNSTKNIVNKSEITSLTKCMDEDLCLPNEENKSDVELSNNDESLPKVNWGILPKPKNSSSEQANIKEEGEIPVKKEVEQDKKATRKAVKILVPSLSEFSDLNEEDKKKQNKIALSEKGSGLFSLLPPPKATEQKSTKPLIPNVVAKSKNILPVKKLPPTNKVSALNYDSNSEDEGESVTNKNDTRESGIDFFALSTVKSTIDTDSITSDSQTAEINYLIPVPEDSKIKDSVNTNSIEDENNIASSEQHVQNSNKTLVSNVMNLPKEEILIKNKAEVGPKLPIPEQEYNVDAEGNVAFDEKAIEYLCGRRGIKRKNKEVDEANIIEISGDDIKPDEREWLVKALTEEPVQRPISMQSSGINSQSKKKHQITYLAHQAKAMELELKNQWALNRMTRKQTQSKYGF</sequence>
<evidence type="ECO:0000313" key="2">
    <source>
        <dbReference type="EMBL" id="KAK2580666.1"/>
    </source>
</evidence>
<dbReference type="InterPro" id="IPR018800">
    <property type="entry name" value="PRCC"/>
</dbReference>